<dbReference type="PANTHER" id="PTHR33376:SF15">
    <property type="entry name" value="BLL6794 PROTEIN"/>
    <property type="match status" value="1"/>
</dbReference>
<dbReference type="RefSeq" id="WP_265896848.1">
    <property type="nucleotide sequence ID" value="NZ_JAPIVE010000004.1"/>
</dbReference>
<feature type="chain" id="PRO_5041246002" evidence="2">
    <location>
        <begin position="29"/>
        <end position="351"/>
    </location>
</feature>
<sequence length="351" mass="37897">MGMLTRTLLGTCLSLGALLAVFSSSAQAATTLRIAHFLPSVSNIQKNVLEPWCAELKTRSEDELRCQIYPSMQLGGTPAQLADMARNGVVDIAWTALGYSAGRFPRSETLELPFMLPAGGVTANRIIWEFTQRYAQDDFKEYKVLAVHTDGGTAFHTRNTPIRGAGDMKGLRMRASTRMASQVIDALGGAPVSMPPAQIADTLSKGVIDGAALSWEVVLPAKLDEVTRFHSDTRADQTSPTITVLALLMNKRRYDRLPDEQKQVLDALSGAALSQRAGVAWDKAIAEARQTVASDPTQTLVTLDDAAHDAMRQATQPIVDRWANSTEGGIDRPALITGLQGIVAEQAPELK</sequence>
<dbReference type="InterPro" id="IPR018389">
    <property type="entry name" value="DctP_fam"/>
</dbReference>
<dbReference type="NCBIfam" id="NF037995">
    <property type="entry name" value="TRAP_S1"/>
    <property type="match status" value="1"/>
</dbReference>
<organism evidence="3 4">
    <name type="scientific">Larsenimonas rhizosphaerae</name>
    <dbReference type="NCBI Taxonomy" id="2944682"/>
    <lineage>
        <taxon>Bacteria</taxon>
        <taxon>Pseudomonadati</taxon>
        <taxon>Pseudomonadota</taxon>
        <taxon>Gammaproteobacteria</taxon>
        <taxon>Oceanospirillales</taxon>
        <taxon>Halomonadaceae</taxon>
        <taxon>Larsenimonas</taxon>
    </lineage>
</organism>
<comment type="caution">
    <text evidence="3">The sequence shown here is derived from an EMBL/GenBank/DDBJ whole genome shotgun (WGS) entry which is preliminary data.</text>
</comment>
<dbReference type="Gene3D" id="3.40.190.170">
    <property type="entry name" value="Bacterial extracellular solute-binding protein, family 7"/>
    <property type="match status" value="1"/>
</dbReference>
<evidence type="ECO:0000313" key="3">
    <source>
        <dbReference type="EMBL" id="MCX2525344.1"/>
    </source>
</evidence>
<keyword evidence="1 2" id="KW-0732">Signal</keyword>
<accession>A0AA41ZJE0</accession>
<keyword evidence="4" id="KW-1185">Reference proteome</keyword>
<dbReference type="PANTHER" id="PTHR33376">
    <property type="match status" value="1"/>
</dbReference>
<reference evidence="3" key="1">
    <citation type="submission" date="2022-11" db="EMBL/GenBank/DDBJ databases">
        <title>Larsenimonas rhizosphaerae sp. nov., isolated from a tidal mudflat.</title>
        <authorList>
            <person name="Lee S.D."/>
            <person name="Kim I.S."/>
        </authorList>
    </citation>
    <scope>NUCLEOTIDE SEQUENCE</scope>
    <source>
        <strain evidence="3">GH2-1</strain>
    </source>
</reference>
<dbReference type="AlphaFoldDB" id="A0AA41ZJE0"/>
<evidence type="ECO:0000256" key="2">
    <source>
        <dbReference type="SAM" id="SignalP"/>
    </source>
</evidence>
<evidence type="ECO:0000256" key="1">
    <source>
        <dbReference type="ARBA" id="ARBA00022729"/>
    </source>
</evidence>
<dbReference type="Proteomes" id="UP001165678">
    <property type="component" value="Unassembled WGS sequence"/>
</dbReference>
<name>A0AA41ZJE0_9GAMM</name>
<gene>
    <name evidence="3" type="ORF">OQ287_13950</name>
</gene>
<evidence type="ECO:0000313" key="4">
    <source>
        <dbReference type="Proteomes" id="UP001165678"/>
    </source>
</evidence>
<dbReference type="CDD" id="cd13665">
    <property type="entry name" value="PBP2_TRAP_Dctp3_4"/>
    <property type="match status" value="1"/>
</dbReference>
<dbReference type="InterPro" id="IPR038404">
    <property type="entry name" value="TRAP_DctP_sf"/>
</dbReference>
<dbReference type="GO" id="GO:0055085">
    <property type="term" value="P:transmembrane transport"/>
    <property type="evidence" value="ECO:0007669"/>
    <property type="project" value="InterPro"/>
</dbReference>
<proteinExistence type="predicted"/>
<dbReference type="Pfam" id="PF03480">
    <property type="entry name" value="DctP"/>
    <property type="match status" value="1"/>
</dbReference>
<dbReference type="EMBL" id="JAPIVE010000004">
    <property type="protein sequence ID" value="MCX2525344.1"/>
    <property type="molecule type" value="Genomic_DNA"/>
</dbReference>
<protein>
    <submittedName>
        <fullName evidence="3">TRAP transporter substrate-binding protein</fullName>
    </submittedName>
</protein>
<feature type="signal peptide" evidence="2">
    <location>
        <begin position="1"/>
        <end position="28"/>
    </location>
</feature>